<keyword evidence="3 6" id="KW-0812">Transmembrane</keyword>
<dbReference type="AlphaFoldDB" id="A0AAD5K8I2"/>
<evidence type="ECO:0000256" key="3">
    <source>
        <dbReference type="ARBA" id="ARBA00022692"/>
    </source>
</evidence>
<dbReference type="InterPro" id="IPR007919">
    <property type="entry name" value="UPF0220"/>
</dbReference>
<comment type="caution">
    <text evidence="7">The sequence shown here is derived from an EMBL/GenBank/DDBJ whole genome shotgun (WGS) entry which is preliminary data.</text>
</comment>
<reference evidence="7" key="1">
    <citation type="journal article" date="2022" name="IScience">
        <title>Evolution of zygomycete secretomes and the origins of terrestrial fungal ecologies.</title>
        <authorList>
            <person name="Chang Y."/>
            <person name="Wang Y."/>
            <person name="Mondo S."/>
            <person name="Ahrendt S."/>
            <person name="Andreopoulos W."/>
            <person name="Barry K."/>
            <person name="Beard J."/>
            <person name="Benny G.L."/>
            <person name="Blankenship S."/>
            <person name="Bonito G."/>
            <person name="Cuomo C."/>
            <person name="Desiro A."/>
            <person name="Gervers K.A."/>
            <person name="Hundley H."/>
            <person name="Kuo A."/>
            <person name="LaButti K."/>
            <person name="Lang B.F."/>
            <person name="Lipzen A."/>
            <person name="O'Donnell K."/>
            <person name="Pangilinan J."/>
            <person name="Reynolds N."/>
            <person name="Sandor L."/>
            <person name="Smith M.E."/>
            <person name="Tsang A."/>
            <person name="Grigoriev I.V."/>
            <person name="Stajich J.E."/>
            <person name="Spatafora J.W."/>
        </authorList>
    </citation>
    <scope>NUCLEOTIDE SEQUENCE</scope>
    <source>
        <strain evidence="7">RSA 2281</strain>
    </source>
</reference>
<dbReference type="EMBL" id="JAIXMP010000004">
    <property type="protein sequence ID" value="KAI9274547.1"/>
    <property type="molecule type" value="Genomic_DNA"/>
</dbReference>
<feature type="transmembrane region" description="Helical" evidence="6">
    <location>
        <begin position="63"/>
        <end position="80"/>
    </location>
</feature>
<keyword evidence="5 6" id="KW-0472">Membrane</keyword>
<evidence type="ECO:0000313" key="7">
    <source>
        <dbReference type="EMBL" id="KAI9274547.1"/>
    </source>
</evidence>
<keyword evidence="4 6" id="KW-1133">Transmembrane helix</keyword>
<dbReference type="Proteomes" id="UP001209540">
    <property type="component" value="Unassembled WGS sequence"/>
</dbReference>
<proteinExistence type="inferred from homology"/>
<keyword evidence="8" id="KW-1185">Reference proteome</keyword>
<dbReference type="GO" id="GO:0016020">
    <property type="term" value="C:membrane"/>
    <property type="evidence" value="ECO:0007669"/>
    <property type="project" value="UniProtKB-SubCell"/>
</dbReference>
<name>A0AAD5K8I2_9FUNG</name>
<evidence type="ECO:0000256" key="2">
    <source>
        <dbReference type="ARBA" id="ARBA00005335"/>
    </source>
</evidence>
<reference evidence="7" key="2">
    <citation type="submission" date="2023-02" db="EMBL/GenBank/DDBJ databases">
        <authorList>
            <consortium name="DOE Joint Genome Institute"/>
            <person name="Mondo S.J."/>
            <person name="Chang Y."/>
            <person name="Wang Y."/>
            <person name="Ahrendt S."/>
            <person name="Andreopoulos W."/>
            <person name="Barry K."/>
            <person name="Beard J."/>
            <person name="Benny G.L."/>
            <person name="Blankenship S."/>
            <person name="Bonito G."/>
            <person name="Cuomo C."/>
            <person name="Desiro A."/>
            <person name="Gervers K.A."/>
            <person name="Hundley H."/>
            <person name="Kuo A."/>
            <person name="LaButti K."/>
            <person name="Lang B.F."/>
            <person name="Lipzen A."/>
            <person name="O'Donnell K."/>
            <person name="Pangilinan J."/>
            <person name="Reynolds N."/>
            <person name="Sandor L."/>
            <person name="Smith M.W."/>
            <person name="Tsang A."/>
            <person name="Grigoriev I.V."/>
            <person name="Stajich J.E."/>
            <person name="Spatafora J.W."/>
        </authorList>
    </citation>
    <scope>NUCLEOTIDE SEQUENCE</scope>
    <source>
        <strain evidence="7">RSA 2281</strain>
    </source>
</reference>
<gene>
    <name evidence="7" type="ORF">BDA99DRAFT_497864</name>
</gene>
<evidence type="ECO:0000256" key="1">
    <source>
        <dbReference type="ARBA" id="ARBA00004141"/>
    </source>
</evidence>
<evidence type="ECO:0000256" key="5">
    <source>
        <dbReference type="ARBA" id="ARBA00023136"/>
    </source>
</evidence>
<evidence type="ECO:0000256" key="6">
    <source>
        <dbReference type="SAM" id="Phobius"/>
    </source>
</evidence>
<feature type="transmembrane region" description="Helical" evidence="6">
    <location>
        <begin position="100"/>
        <end position="122"/>
    </location>
</feature>
<dbReference type="Pfam" id="PF05255">
    <property type="entry name" value="UPF0220"/>
    <property type="match status" value="1"/>
</dbReference>
<protein>
    <submittedName>
        <fullName evidence="7">Uncharacterized protein</fullName>
    </submittedName>
</protein>
<evidence type="ECO:0000256" key="4">
    <source>
        <dbReference type="ARBA" id="ARBA00022989"/>
    </source>
</evidence>
<feature type="transmembrane region" description="Helical" evidence="6">
    <location>
        <begin position="26"/>
        <end position="43"/>
    </location>
</feature>
<comment type="subcellular location">
    <subcellularLocation>
        <location evidence="1">Membrane</location>
        <topology evidence="1">Multi-pass membrane protein</topology>
    </subcellularLocation>
</comment>
<dbReference type="PANTHER" id="PTHR13180">
    <property type="entry name" value="SMALL MEMBRANE PROTEIN-RELATED"/>
    <property type="match status" value="1"/>
</dbReference>
<sequence length="167" mass="18389">MDAFDNNNSIFICGKFQCCGTKGRQFGVYFAGMLFALGWWMFVDGLSFSSILPDRKAYAGFEDWAPGIVTTLGMFIVSLIDKEALRGSTFDEGIPWRARLFLFMGFAMMAGGFAGSVSVLVVKYIMHDLEPIDSYVGICAVVQCGLIMLSTAVLWISQDVNENQLGI</sequence>
<comment type="similarity">
    <text evidence="2">Belongs to the UPF0220 family.</text>
</comment>
<organism evidence="7 8">
    <name type="scientific">Phascolomyces articulosus</name>
    <dbReference type="NCBI Taxonomy" id="60185"/>
    <lineage>
        <taxon>Eukaryota</taxon>
        <taxon>Fungi</taxon>
        <taxon>Fungi incertae sedis</taxon>
        <taxon>Mucoromycota</taxon>
        <taxon>Mucoromycotina</taxon>
        <taxon>Mucoromycetes</taxon>
        <taxon>Mucorales</taxon>
        <taxon>Lichtheimiaceae</taxon>
        <taxon>Phascolomyces</taxon>
    </lineage>
</organism>
<accession>A0AAD5K8I2</accession>
<evidence type="ECO:0000313" key="8">
    <source>
        <dbReference type="Proteomes" id="UP001209540"/>
    </source>
</evidence>
<feature type="transmembrane region" description="Helical" evidence="6">
    <location>
        <begin position="134"/>
        <end position="156"/>
    </location>
</feature>